<keyword evidence="8" id="KW-0902">Two-component regulatory system</keyword>
<name>A0ABX1RKJ9_9PSEU</name>
<keyword evidence="13" id="KW-1185">Reference proteome</keyword>
<dbReference type="EC" id="2.7.13.3" evidence="2"/>
<evidence type="ECO:0000259" key="10">
    <source>
        <dbReference type="Pfam" id="PF07730"/>
    </source>
</evidence>
<dbReference type="InterPro" id="IPR050482">
    <property type="entry name" value="Sensor_HK_TwoCompSys"/>
</dbReference>
<dbReference type="PANTHER" id="PTHR24421">
    <property type="entry name" value="NITRATE/NITRITE SENSOR PROTEIN NARX-RELATED"/>
    <property type="match status" value="1"/>
</dbReference>
<dbReference type="RefSeq" id="WP_169398916.1">
    <property type="nucleotide sequence ID" value="NZ_BAAAJH010000016.1"/>
</dbReference>
<evidence type="ECO:0000256" key="2">
    <source>
        <dbReference type="ARBA" id="ARBA00012438"/>
    </source>
</evidence>
<dbReference type="Gene3D" id="1.20.5.1930">
    <property type="match status" value="1"/>
</dbReference>
<evidence type="ECO:0000256" key="1">
    <source>
        <dbReference type="ARBA" id="ARBA00000085"/>
    </source>
</evidence>
<evidence type="ECO:0000256" key="8">
    <source>
        <dbReference type="ARBA" id="ARBA00023012"/>
    </source>
</evidence>
<dbReference type="InterPro" id="IPR011712">
    <property type="entry name" value="Sig_transdc_His_kin_sub3_dim/P"/>
</dbReference>
<keyword evidence="7" id="KW-0067">ATP-binding</keyword>
<keyword evidence="6 12" id="KW-0418">Kinase</keyword>
<comment type="caution">
    <text evidence="12">The sequence shown here is derived from an EMBL/GenBank/DDBJ whole genome shotgun (WGS) entry which is preliminary data.</text>
</comment>
<keyword evidence="9" id="KW-0472">Membrane</keyword>
<evidence type="ECO:0000259" key="11">
    <source>
        <dbReference type="Pfam" id="PF13796"/>
    </source>
</evidence>
<evidence type="ECO:0000256" key="5">
    <source>
        <dbReference type="ARBA" id="ARBA00022741"/>
    </source>
</evidence>
<keyword evidence="9" id="KW-1133">Transmembrane helix</keyword>
<dbReference type="Pfam" id="PF13796">
    <property type="entry name" value="Sensor"/>
    <property type="match status" value="1"/>
</dbReference>
<feature type="transmembrane region" description="Helical" evidence="9">
    <location>
        <begin position="112"/>
        <end position="145"/>
    </location>
</feature>
<dbReference type="Gene3D" id="3.30.565.10">
    <property type="entry name" value="Histidine kinase-like ATPase, C-terminal domain"/>
    <property type="match status" value="1"/>
</dbReference>
<gene>
    <name evidence="12" type="ORF">HF577_27730</name>
</gene>
<feature type="transmembrane region" description="Helical" evidence="9">
    <location>
        <begin position="165"/>
        <end position="191"/>
    </location>
</feature>
<evidence type="ECO:0000256" key="6">
    <source>
        <dbReference type="ARBA" id="ARBA00022777"/>
    </source>
</evidence>
<comment type="catalytic activity">
    <reaction evidence="1">
        <text>ATP + protein L-histidine = ADP + protein N-phospho-L-histidine.</text>
        <dbReference type="EC" id="2.7.13.3"/>
    </reaction>
</comment>
<reference evidence="12 13" key="1">
    <citation type="submission" date="2020-04" db="EMBL/GenBank/DDBJ databases">
        <authorList>
            <person name="Klaysubun C."/>
            <person name="Duangmal K."/>
            <person name="Lipun K."/>
        </authorList>
    </citation>
    <scope>NUCLEOTIDE SEQUENCE [LARGE SCALE GENOMIC DNA]</scope>
    <source>
        <strain evidence="12 13">JCM 11839</strain>
    </source>
</reference>
<keyword evidence="9" id="KW-0812">Transmembrane</keyword>
<evidence type="ECO:0000256" key="4">
    <source>
        <dbReference type="ARBA" id="ARBA00022679"/>
    </source>
</evidence>
<evidence type="ECO:0000256" key="3">
    <source>
        <dbReference type="ARBA" id="ARBA00022553"/>
    </source>
</evidence>
<dbReference type="CDD" id="cd16917">
    <property type="entry name" value="HATPase_UhpB-NarQ-NarX-like"/>
    <property type="match status" value="1"/>
</dbReference>
<evidence type="ECO:0000313" key="13">
    <source>
        <dbReference type="Proteomes" id="UP001296706"/>
    </source>
</evidence>
<dbReference type="InterPro" id="IPR025828">
    <property type="entry name" value="Put_sensor_dom"/>
</dbReference>
<dbReference type="InterPro" id="IPR036890">
    <property type="entry name" value="HATPase_C_sf"/>
</dbReference>
<accession>A0ABX1RKJ9</accession>
<keyword evidence="4" id="KW-0808">Transferase</keyword>
<evidence type="ECO:0000256" key="7">
    <source>
        <dbReference type="ARBA" id="ARBA00022840"/>
    </source>
</evidence>
<sequence length="420" mass="44329">MTTASPRSAWEALAAGPVRFLRTSWPWRVVGWALSGCLVAVVWTVAFLGLVVVPVAALLALLTGVGLADVERRRLRLVDRTAAPSPHARPRRPGFVAWFATRFREVATWRELGYAVVFALVLAWLDAAMGLVFCLGLAVVLAPVLIALTPQVQPDELVWFGPYPLLAQLGLSLAGLLLLPVLAYLVTAYVAARVALTRVLLVGRGGPAPHAEVAELTRSRVRLVEAMDAQRRRIERDLHDGAQQRLTGVAMTLGLARLELDGTTGPARELVDRAYEQSRLALAELRELVHGIHPQALVDSGLPAALATLADRSPVPVQLDVTLPARPPAEVEAAAWFIAGEALANVAKHSGAAQAWVRARTSGGAVVLEIGDDGRGGADPAGGTGLVGLADRVSVLGGRITLSSPDGGPTLLTVELPCGP</sequence>
<keyword evidence="3" id="KW-0597">Phosphoprotein</keyword>
<evidence type="ECO:0000256" key="9">
    <source>
        <dbReference type="SAM" id="Phobius"/>
    </source>
</evidence>
<protein>
    <recommendedName>
        <fullName evidence="2">histidine kinase</fullName>
        <ecNumber evidence="2">2.7.13.3</ecNumber>
    </recommendedName>
</protein>
<feature type="domain" description="Signal transduction histidine kinase subgroup 3 dimerisation and phosphoacceptor" evidence="10">
    <location>
        <begin position="231"/>
        <end position="297"/>
    </location>
</feature>
<feature type="transmembrane region" description="Helical" evidence="9">
    <location>
        <begin position="29"/>
        <end position="46"/>
    </location>
</feature>
<evidence type="ECO:0000313" key="12">
    <source>
        <dbReference type="EMBL" id="NMH80868.1"/>
    </source>
</evidence>
<feature type="transmembrane region" description="Helical" evidence="9">
    <location>
        <begin position="52"/>
        <end position="70"/>
    </location>
</feature>
<dbReference type="PANTHER" id="PTHR24421:SF10">
    <property type="entry name" value="NITRATE_NITRITE SENSOR PROTEIN NARQ"/>
    <property type="match status" value="1"/>
</dbReference>
<dbReference type="Proteomes" id="UP001296706">
    <property type="component" value="Unassembled WGS sequence"/>
</dbReference>
<keyword evidence="5" id="KW-0547">Nucleotide-binding</keyword>
<proteinExistence type="predicted"/>
<organism evidence="12 13">
    <name type="scientific">Pseudonocardia xinjiangensis</name>
    <dbReference type="NCBI Taxonomy" id="75289"/>
    <lineage>
        <taxon>Bacteria</taxon>
        <taxon>Bacillati</taxon>
        <taxon>Actinomycetota</taxon>
        <taxon>Actinomycetes</taxon>
        <taxon>Pseudonocardiales</taxon>
        <taxon>Pseudonocardiaceae</taxon>
        <taxon>Pseudonocardia</taxon>
    </lineage>
</organism>
<dbReference type="GO" id="GO:0016301">
    <property type="term" value="F:kinase activity"/>
    <property type="evidence" value="ECO:0007669"/>
    <property type="project" value="UniProtKB-KW"/>
</dbReference>
<feature type="domain" description="Putative sensor" evidence="11">
    <location>
        <begin position="30"/>
        <end position="201"/>
    </location>
</feature>
<dbReference type="EMBL" id="JAAXKY010000118">
    <property type="protein sequence ID" value="NMH80868.1"/>
    <property type="molecule type" value="Genomic_DNA"/>
</dbReference>
<dbReference type="SUPFAM" id="SSF55874">
    <property type="entry name" value="ATPase domain of HSP90 chaperone/DNA topoisomerase II/histidine kinase"/>
    <property type="match status" value="1"/>
</dbReference>
<dbReference type="Pfam" id="PF07730">
    <property type="entry name" value="HisKA_3"/>
    <property type="match status" value="1"/>
</dbReference>